<protein>
    <submittedName>
        <fullName evidence="2">Uncharacterized protein</fullName>
    </submittedName>
</protein>
<sequence length="121" mass="14581">MAFNLPRIFKTTYHLYIAQFIHGERLEKKLLSKLTKLKVFRFCFRIPVVDNTLNIDDYIQTYKSSYWIDNNHSILCFKQPLRSRYYCVFSLPFMFYASSYVSNDVVNYRSNVNDDILLYSK</sequence>
<evidence type="ECO:0000313" key="2">
    <source>
        <dbReference type="EMBL" id="CAF3679916.1"/>
    </source>
</evidence>
<gene>
    <name evidence="1" type="ORF">OVA965_LOCUS9514</name>
    <name evidence="2" type="ORF">TMI583_LOCUS9510</name>
</gene>
<comment type="caution">
    <text evidence="2">The sequence shown here is derived from an EMBL/GenBank/DDBJ whole genome shotgun (WGS) entry which is preliminary data.</text>
</comment>
<dbReference type="AlphaFoldDB" id="A0A8S2HUJ2"/>
<dbReference type="Proteomes" id="UP000682733">
    <property type="component" value="Unassembled WGS sequence"/>
</dbReference>
<accession>A0A8S2HUJ2</accession>
<dbReference type="Proteomes" id="UP000677228">
    <property type="component" value="Unassembled WGS sequence"/>
</dbReference>
<evidence type="ECO:0000313" key="3">
    <source>
        <dbReference type="Proteomes" id="UP000682733"/>
    </source>
</evidence>
<dbReference type="EMBL" id="CAJOBA010003376">
    <property type="protein sequence ID" value="CAF3679916.1"/>
    <property type="molecule type" value="Genomic_DNA"/>
</dbReference>
<reference evidence="2" key="1">
    <citation type="submission" date="2021-02" db="EMBL/GenBank/DDBJ databases">
        <authorList>
            <person name="Nowell W R."/>
        </authorList>
    </citation>
    <scope>NUCLEOTIDE SEQUENCE</scope>
</reference>
<proteinExistence type="predicted"/>
<organism evidence="2 3">
    <name type="scientific">Didymodactylos carnosus</name>
    <dbReference type="NCBI Taxonomy" id="1234261"/>
    <lineage>
        <taxon>Eukaryota</taxon>
        <taxon>Metazoa</taxon>
        <taxon>Spiralia</taxon>
        <taxon>Gnathifera</taxon>
        <taxon>Rotifera</taxon>
        <taxon>Eurotatoria</taxon>
        <taxon>Bdelloidea</taxon>
        <taxon>Philodinida</taxon>
        <taxon>Philodinidae</taxon>
        <taxon>Didymodactylos</taxon>
    </lineage>
</organism>
<name>A0A8S2HUJ2_9BILA</name>
<evidence type="ECO:0000313" key="1">
    <source>
        <dbReference type="EMBL" id="CAF0898820.1"/>
    </source>
</evidence>
<dbReference type="EMBL" id="CAJNOK010003375">
    <property type="protein sequence ID" value="CAF0898820.1"/>
    <property type="molecule type" value="Genomic_DNA"/>
</dbReference>